<evidence type="ECO:0000313" key="1">
    <source>
        <dbReference type="EMBL" id="MBB5629495.1"/>
    </source>
</evidence>
<dbReference type="Proteomes" id="UP000588112">
    <property type="component" value="Unassembled WGS sequence"/>
</dbReference>
<organism evidence="1 2">
    <name type="scientific">Sphaerisporangium krabiense</name>
    <dbReference type="NCBI Taxonomy" id="763782"/>
    <lineage>
        <taxon>Bacteria</taxon>
        <taxon>Bacillati</taxon>
        <taxon>Actinomycetota</taxon>
        <taxon>Actinomycetes</taxon>
        <taxon>Streptosporangiales</taxon>
        <taxon>Streptosporangiaceae</taxon>
        <taxon>Sphaerisporangium</taxon>
    </lineage>
</organism>
<dbReference type="EMBL" id="JACHBR010000001">
    <property type="protein sequence ID" value="MBB5629495.1"/>
    <property type="molecule type" value="Genomic_DNA"/>
</dbReference>
<sequence length="423" mass="46688">MRDVGAEVLGLQPLPLFRRGPAAEVETDPGALLPGGGLRKFAWKVLDKAAADGIAYHEAAYGPGHGKDAAGRAFALERDSGTTRLFFVWLPGALAGRLSRGALTAPLNFHVLFHPPTYETEYTGSRPYWRGRLRADGVPYYVKLGIRYLCNDFKGVAHHVMAVTERDPNLAYVVPVADVAGNFADLLTPAGMLGALGDVYRALTTSLKGPAQFDRIGAVMLSAYSRSGDRLVQLMRQVGRTPFFTEHLTQWNGFDINLGDNDAQRLPELARLWTATRQWAQLNRRARAYLYTSYRSHYNQCLADPEPGGRGWTDRADLDLEDVSWSDGPAQKVRGQARGVASEAYGSDARFGLVCLPVSFFRFYLQNHDQNGNVVIVGNQQRGWHDGDYDIGRAHGHGLFLRGMMSHALAHADPLFFTPKATR</sequence>
<reference evidence="1 2" key="1">
    <citation type="submission" date="2020-08" db="EMBL/GenBank/DDBJ databases">
        <title>Sequencing the genomes of 1000 actinobacteria strains.</title>
        <authorList>
            <person name="Klenk H.-P."/>
        </authorList>
    </citation>
    <scope>NUCLEOTIDE SEQUENCE [LARGE SCALE GENOMIC DNA]</scope>
    <source>
        <strain evidence="1 2">DSM 45790</strain>
    </source>
</reference>
<gene>
    <name evidence="1" type="ORF">BJ981_005194</name>
</gene>
<accession>A0A7W8Z8Z9</accession>
<dbReference type="AlphaFoldDB" id="A0A7W8Z8Z9"/>
<name>A0A7W8Z8Z9_9ACTN</name>
<keyword evidence="2" id="KW-1185">Reference proteome</keyword>
<protein>
    <submittedName>
        <fullName evidence="1">Uncharacterized protein</fullName>
    </submittedName>
</protein>
<proteinExistence type="predicted"/>
<evidence type="ECO:0000313" key="2">
    <source>
        <dbReference type="Proteomes" id="UP000588112"/>
    </source>
</evidence>
<dbReference type="RefSeq" id="WP_184614618.1">
    <property type="nucleotide sequence ID" value="NZ_BOOS01000055.1"/>
</dbReference>
<comment type="caution">
    <text evidence="1">The sequence shown here is derived from an EMBL/GenBank/DDBJ whole genome shotgun (WGS) entry which is preliminary data.</text>
</comment>